<reference evidence="1" key="1">
    <citation type="journal article" date="2021" name="Environ. Microbiol.">
        <title>Gene family expansions and transcriptome signatures uncover fungal adaptations to wood decay.</title>
        <authorList>
            <person name="Hage H."/>
            <person name="Miyauchi S."/>
            <person name="Viragh M."/>
            <person name="Drula E."/>
            <person name="Min B."/>
            <person name="Chaduli D."/>
            <person name="Navarro D."/>
            <person name="Favel A."/>
            <person name="Norest M."/>
            <person name="Lesage-Meessen L."/>
            <person name="Balint B."/>
            <person name="Merenyi Z."/>
            <person name="de Eugenio L."/>
            <person name="Morin E."/>
            <person name="Martinez A.T."/>
            <person name="Baldrian P."/>
            <person name="Stursova M."/>
            <person name="Martinez M.J."/>
            <person name="Novotny C."/>
            <person name="Magnuson J.K."/>
            <person name="Spatafora J.W."/>
            <person name="Maurice S."/>
            <person name="Pangilinan J."/>
            <person name="Andreopoulos W."/>
            <person name="LaButti K."/>
            <person name="Hundley H."/>
            <person name="Na H."/>
            <person name="Kuo A."/>
            <person name="Barry K."/>
            <person name="Lipzen A."/>
            <person name="Henrissat B."/>
            <person name="Riley R."/>
            <person name="Ahrendt S."/>
            <person name="Nagy L.G."/>
            <person name="Grigoriev I.V."/>
            <person name="Martin F."/>
            <person name="Rosso M.N."/>
        </authorList>
    </citation>
    <scope>NUCLEOTIDE SEQUENCE</scope>
    <source>
        <strain evidence="1">CBS 384.51</strain>
    </source>
</reference>
<accession>A0ACB8U4W5</accession>
<organism evidence="1 2">
    <name type="scientific">Irpex rosettiformis</name>
    <dbReference type="NCBI Taxonomy" id="378272"/>
    <lineage>
        <taxon>Eukaryota</taxon>
        <taxon>Fungi</taxon>
        <taxon>Dikarya</taxon>
        <taxon>Basidiomycota</taxon>
        <taxon>Agaricomycotina</taxon>
        <taxon>Agaricomycetes</taxon>
        <taxon>Polyporales</taxon>
        <taxon>Irpicaceae</taxon>
        <taxon>Irpex</taxon>
    </lineage>
</organism>
<protein>
    <submittedName>
        <fullName evidence="1">Peptidase M24, structural domain-containing protein</fullName>
    </submittedName>
</protein>
<evidence type="ECO:0000313" key="2">
    <source>
        <dbReference type="Proteomes" id="UP001055072"/>
    </source>
</evidence>
<comment type="caution">
    <text evidence="1">The sequence shown here is derived from an EMBL/GenBank/DDBJ whole genome shotgun (WGS) entry which is preliminary data.</text>
</comment>
<proteinExistence type="predicted"/>
<sequence>MSLISCRLSKSLFYRRIYPLKSYPIPSRSFFASQAHQNPQHQNIVQQPTEECSIDEDEVELKLEDHGSYDIIFPSDPLAAPTSRSPTHHVPSHIVRPSYVPTSDLTQRIRQMRESVMPKSSIIRLGGEEEKKLREAARLAEQTLTFAGSLVQEGITTDEIDAKVHDYIISHGAYPSPLLYKGYPKSCCTSVNNIMVHGIPDSRPLGDGDIVNIDITVYLDGYHGDTSKTFLVGNVDELARELVQTTEQALEVGIAACAPLRPFRNIGKAIHNFVKGKDLTISAAFTGHGIGTTFHCLPWIIHTPNIEPGTMQPGHCFTIEPCIVRGTNADHMVFGDGWTASSTNWARSAQAEHMVLITNDGAEVLTRSST</sequence>
<gene>
    <name evidence="1" type="ORF">BDY19DRAFT_985183</name>
</gene>
<evidence type="ECO:0000313" key="1">
    <source>
        <dbReference type="EMBL" id="KAI0089231.1"/>
    </source>
</evidence>
<dbReference type="EMBL" id="MU274911">
    <property type="protein sequence ID" value="KAI0089231.1"/>
    <property type="molecule type" value="Genomic_DNA"/>
</dbReference>
<name>A0ACB8U4W5_9APHY</name>
<keyword evidence="2" id="KW-1185">Reference proteome</keyword>
<dbReference type="Proteomes" id="UP001055072">
    <property type="component" value="Unassembled WGS sequence"/>
</dbReference>